<dbReference type="PROSITE" id="PS51257">
    <property type="entry name" value="PROKAR_LIPOPROTEIN"/>
    <property type="match status" value="1"/>
</dbReference>
<reference evidence="2 3" key="1">
    <citation type="submission" date="2020-03" db="EMBL/GenBank/DDBJ databases">
        <title>Rubrivivax benzoatilyticus JA2 (sequenced after 10 years sub-culturing).</title>
        <authorList>
            <person name="Gupta D."/>
            <person name="Chintalapati S."/>
            <person name="Chintalapati V.R."/>
        </authorList>
    </citation>
    <scope>NUCLEOTIDE SEQUENCE [LARGE SCALE GENOMIC DNA]</scope>
    <source>
        <strain evidence="2 3">JA2-Mal</strain>
    </source>
</reference>
<evidence type="ECO:0000313" key="3">
    <source>
        <dbReference type="Proteomes" id="UP000802098"/>
    </source>
</evidence>
<keyword evidence="3" id="KW-1185">Reference proteome</keyword>
<comment type="caution">
    <text evidence="2">The sequence shown here is derived from an EMBL/GenBank/DDBJ whole genome shotgun (WGS) entry which is preliminary data.</text>
</comment>
<evidence type="ECO:0000313" key="2">
    <source>
        <dbReference type="EMBL" id="NHK99616.1"/>
    </source>
</evidence>
<organism evidence="2 3">
    <name type="scientific">Rubrivivax benzoatilyticus</name>
    <dbReference type="NCBI Taxonomy" id="316997"/>
    <lineage>
        <taxon>Bacteria</taxon>
        <taxon>Pseudomonadati</taxon>
        <taxon>Pseudomonadota</taxon>
        <taxon>Betaproteobacteria</taxon>
        <taxon>Burkholderiales</taxon>
        <taxon>Sphaerotilaceae</taxon>
        <taxon>Rubrivivax</taxon>
    </lineage>
</organism>
<accession>A0ABX0HZ44</accession>
<keyword evidence="1" id="KW-0732">Signal</keyword>
<dbReference type="EMBL" id="JAAOCD010000007">
    <property type="protein sequence ID" value="NHK99616.1"/>
    <property type="molecule type" value="Genomic_DNA"/>
</dbReference>
<protein>
    <submittedName>
        <fullName evidence="2">Uncharacterized protein</fullName>
    </submittedName>
</protein>
<gene>
    <name evidence="2" type="ORF">G7087_14610</name>
</gene>
<name>A0ABX0HZ44_9BURK</name>
<sequence length="332" mass="34144">MRAATVCALAASLALAACGGSRGSDAAEDDSDHQVFAADGRAYTMALDLGAGRYSLGGDGVSDLRELVPDGEGGWIVGAGPERLRSAEGLVVGVHQVGDTLLPYVAAQTFLASTTGAAGRYNLMIRRVAADGSDASTHPATATLSGNTLQICENDYEVVYTSACASGSLRSYTVSVADSVFTATPTVAGTPPIRFRIARAGQTELLLSVGESTLGDGRLQWLVALKEEFAGFFPGRFVGPGVLGGDADWLAITMDADAGTYTALGGAFEDQAVLTSLNGQQPPSMFHGELNTQHPGSPVWVLQNYPLLIVGGAPLVPEGVTNLSGLLQIALP</sequence>
<dbReference type="Proteomes" id="UP000802098">
    <property type="component" value="Unassembled WGS sequence"/>
</dbReference>
<proteinExistence type="predicted"/>
<dbReference type="RefSeq" id="WP_009857596.1">
    <property type="nucleotide sequence ID" value="NZ_JAAOCD010000007.1"/>
</dbReference>
<feature type="signal peptide" evidence="1">
    <location>
        <begin position="1"/>
        <end position="26"/>
    </location>
</feature>
<feature type="chain" id="PRO_5046717633" evidence="1">
    <location>
        <begin position="27"/>
        <end position="332"/>
    </location>
</feature>
<evidence type="ECO:0000256" key="1">
    <source>
        <dbReference type="SAM" id="SignalP"/>
    </source>
</evidence>